<dbReference type="PANTHER" id="PTHR43364">
    <property type="entry name" value="NADH-SPECIFIC METHYLGLYOXAL REDUCTASE-RELATED"/>
    <property type="match status" value="1"/>
</dbReference>
<organism evidence="2 3">
    <name type="scientific">Phytohabitans suffuscus</name>
    <dbReference type="NCBI Taxonomy" id="624315"/>
    <lineage>
        <taxon>Bacteria</taxon>
        <taxon>Bacillati</taxon>
        <taxon>Actinomycetota</taxon>
        <taxon>Actinomycetes</taxon>
        <taxon>Micromonosporales</taxon>
        <taxon>Micromonosporaceae</taxon>
    </lineage>
</organism>
<dbReference type="Proteomes" id="UP000503011">
    <property type="component" value="Chromosome"/>
</dbReference>
<dbReference type="RefSeq" id="WP_173164842.1">
    <property type="nucleotide sequence ID" value="NZ_AP022871.1"/>
</dbReference>
<reference evidence="2 3" key="1">
    <citation type="submission" date="2020-03" db="EMBL/GenBank/DDBJ databases">
        <title>Whole genome shotgun sequence of Phytohabitans suffuscus NBRC 105367.</title>
        <authorList>
            <person name="Komaki H."/>
            <person name="Tamura T."/>
        </authorList>
    </citation>
    <scope>NUCLEOTIDE SEQUENCE [LARGE SCALE GENOMIC DNA]</scope>
    <source>
        <strain evidence="2 3">NBRC 105367</strain>
    </source>
</reference>
<gene>
    <name evidence="2" type="ORF">Psuf_089250</name>
</gene>
<dbReference type="InterPro" id="IPR023210">
    <property type="entry name" value="NADP_OxRdtase_dom"/>
</dbReference>
<dbReference type="InterPro" id="IPR050523">
    <property type="entry name" value="AKR_Detox_Biosynth"/>
</dbReference>
<sequence>MDTVALGNTGERVSQLALGAMLMGTRTGEADSFEILDRYVAAGGSFVDTANCYAWWPAPGDRGGESESLLGRWFARRGRRDDVFLATKGSAWVERAEQVRGAPWEVVNKEFEGAGGDTLRRAVDGSLRRLGVDHIDLYYVHVDDRSTPVEETLQALDEVVRAGKVRYIGWSNVRTWRLERVRQIAERNGWAAPVALQQQHSYLRRRAGLVHSSIVDDEQLDYLRANPEVTLVAYSPILKGIYDDPDKRRGHDMMSAYEGPDAEARLAVLTELAAQLGVTPNQLVIAWLLHQSDPRMVTLFGPRTVAQFEAALPALDLKLGDSDLSTLDAAGA</sequence>
<evidence type="ECO:0000313" key="3">
    <source>
        <dbReference type="Proteomes" id="UP000503011"/>
    </source>
</evidence>
<dbReference type="AlphaFoldDB" id="A0A6F8YZU5"/>
<dbReference type="SUPFAM" id="SSF51430">
    <property type="entry name" value="NAD(P)-linked oxidoreductase"/>
    <property type="match status" value="1"/>
</dbReference>
<dbReference type="EMBL" id="AP022871">
    <property type="protein sequence ID" value="BCB91612.1"/>
    <property type="molecule type" value="Genomic_DNA"/>
</dbReference>
<dbReference type="InterPro" id="IPR036812">
    <property type="entry name" value="NAD(P)_OxRdtase_dom_sf"/>
</dbReference>
<dbReference type="PANTHER" id="PTHR43364:SF6">
    <property type="entry name" value="OXIDOREDUCTASE-RELATED"/>
    <property type="match status" value="1"/>
</dbReference>
<dbReference type="GO" id="GO:0005829">
    <property type="term" value="C:cytosol"/>
    <property type="evidence" value="ECO:0007669"/>
    <property type="project" value="TreeGrafter"/>
</dbReference>
<accession>A0A6F8YZU5</accession>
<reference evidence="2 3" key="2">
    <citation type="submission" date="2020-03" db="EMBL/GenBank/DDBJ databases">
        <authorList>
            <person name="Ichikawa N."/>
            <person name="Kimura A."/>
            <person name="Kitahashi Y."/>
            <person name="Uohara A."/>
        </authorList>
    </citation>
    <scope>NUCLEOTIDE SEQUENCE [LARGE SCALE GENOMIC DNA]</scope>
    <source>
        <strain evidence="2 3">NBRC 105367</strain>
    </source>
</reference>
<name>A0A6F8YZU5_9ACTN</name>
<protein>
    <submittedName>
        <fullName evidence="2">Aldo/keto reductase</fullName>
    </submittedName>
</protein>
<dbReference type="Gene3D" id="3.20.20.100">
    <property type="entry name" value="NADP-dependent oxidoreductase domain"/>
    <property type="match status" value="1"/>
</dbReference>
<keyword evidence="3" id="KW-1185">Reference proteome</keyword>
<proteinExistence type="predicted"/>
<evidence type="ECO:0000313" key="2">
    <source>
        <dbReference type="EMBL" id="BCB91612.1"/>
    </source>
</evidence>
<dbReference type="Pfam" id="PF00248">
    <property type="entry name" value="Aldo_ket_red"/>
    <property type="match status" value="1"/>
</dbReference>
<dbReference type="KEGG" id="psuu:Psuf_089250"/>
<feature type="domain" description="NADP-dependent oxidoreductase" evidence="1">
    <location>
        <begin position="16"/>
        <end position="330"/>
    </location>
</feature>
<evidence type="ECO:0000259" key="1">
    <source>
        <dbReference type="Pfam" id="PF00248"/>
    </source>
</evidence>